<proteinExistence type="predicted"/>
<organism evidence="1 2">
    <name type="scientific">Nocardioides jishulii</name>
    <dbReference type="NCBI Taxonomy" id="2575440"/>
    <lineage>
        <taxon>Bacteria</taxon>
        <taxon>Bacillati</taxon>
        <taxon>Actinomycetota</taxon>
        <taxon>Actinomycetes</taxon>
        <taxon>Propionibacteriales</taxon>
        <taxon>Nocardioidaceae</taxon>
        <taxon>Nocardioides</taxon>
    </lineage>
</organism>
<dbReference type="Gene3D" id="3.30.70.1280">
    <property type="entry name" value="SP0830-like domains"/>
    <property type="match status" value="1"/>
</dbReference>
<dbReference type="PIRSF" id="PIRSF008502">
    <property type="entry name" value="UCP008502"/>
    <property type="match status" value="1"/>
</dbReference>
<gene>
    <name evidence="1" type="ORF">FC770_10920</name>
</gene>
<comment type="caution">
    <text evidence="1">The sequence shown here is derived from an EMBL/GenBank/DDBJ whole genome shotgun (WGS) entry which is preliminary data.</text>
</comment>
<dbReference type="Proteomes" id="UP000307808">
    <property type="component" value="Unassembled WGS sequence"/>
</dbReference>
<accession>A0A4U2YJL9</accession>
<dbReference type="OrthoDB" id="9806494at2"/>
<dbReference type="InterPro" id="IPR012545">
    <property type="entry name" value="DUF1697"/>
</dbReference>
<protein>
    <submittedName>
        <fullName evidence="1">DUF1697 domain-containing protein</fullName>
    </submittedName>
</protein>
<dbReference type="AlphaFoldDB" id="A0A4U2YJL9"/>
<evidence type="ECO:0000313" key="2">
    <source>
        <dbReference type="Proteomes" id="UP000307808"/>
    </source>
</evidence>
<keyword evidence="2" id="KW-1185">Reference proteome</keyword>
<dbReference type="SUPFAM" id="SSF160379">
    <property type="entry name" value="SP0830-like"/>
    <property type="match status" value="1"/>
</dbReference>
<sequence>MGPVPTYIAFLRAINLGKSRKFPKDAIAGATASIGARDVATYINTGNVRLASSMRSPAKVEAALEAAYLADRGFEVPTIVFTPPQLREVVADCEALRAEFGEPGTHYVTLLKATPPLAAVDAVHALQAPHERLVVRGRALHLMTDGGVQGSRLDNARELKDLGVGTARTVNVVRTLVERWC</sequence>
<evidence type="ECO:0000313" key="1">
    <source>
        <dbReference type="EMBL" id="TKI61328.1"/>
    </source>
</evidence>
<reference evidence="1 2" key="1">
    <citation type="submission" date="2019-04" db="EMBL/GenBank/DDBJ databases">
        <authorList>
            <person name="Dong K."/>
        </authorList>
    </citation>
    <scope>NUCLEOTIDE SEQUENCE [LARGE SCALE GENOMIC DNA]</scope>
    <source>
        <strain evidence="2">dk3543</strain>
    </source>
</reference>
<dbReference type="PANTHER" id="PTHR36439:SF1">
    <property type="entry name" value="DUF1697 DOMAIN-CONTAINING PROTEIN"/>
    <property type="match status" value="1"/>
</dbReference>
<name>A0A4U2YJL9_9ACTN</name>
<dbReference type="EMBL" id="SZPY01000003">
    <property type="protein sequence ID" value="TKI61328.1"/>
    <property type="molecule type" value="Genomic_DNA"/>
</dbReference>
<dbReference type="PANTHER" id="PTHR36439">
    <property type="entry name" value="BLL4334 PROTEIN"/>
    <property type="match status" value="1"/>
</dbReference>
<dbReference type="Pfam" id="PF08002">
    <property type="entry name" value="DUF1697"/>
    <property type="match status" value="1"/>
</dbReference>